<proteinExistence type="predicted"/>
<dbReference type="EMBL" id="LAZR01048994">
    <property type="protein sequence ID" value="KKK90665.1"/>
    <property type="molecule type" value="Genomic_DNA"/>
</dbReference>
<comment type="caution">
    <text evidence="4">The sequence shown here is derived from an EMBL/GenBank/DDBJ whole genome shotgun (WGS) entry which is preliminary data.</text>
</comment>
<dbReference type="EMBL" id="LAZR01062848">
    <property type="protein sequence ID" value="KKK60682.1"/>
    <property type="molecule type" value="Genomic_DNA"/>
</dbReference>
<feature type="region of interest" description="Disordered" evidence="1">
    <location>
        <begin position="1"/>
        <end position="21"/>
    </location>
</feature>
<organism evidence="4">
    <name type="scientific">marine sediment metagenome</name>
    <dbReference type="NCBI Taxonomy" id="412755"/>
    <lineage>
        <taxon>unclassified sequences</taxon>
        <taxon>metagenomes</taxon>
        <taxon>ecological metagenomes</taxon>
    </lineage>
</organism>
<gene>
    <name evidence="4" type="ORF">LCGC14_2720710</name>
    <name evidence="3" type="ORF">LCGC14_2889480</name>
    <name evidence="2" type="ORF">LCGC14_3021930</name>
</gene>
<feature type="non-terminal residue" evidence="4">
    <location>
        <position position="21"/>
    </location>
</feature>
<feature type="compositionally biased region" description="Polar residues" evidence="1">
    <location>
        <begin position="8"/>
        <end position="21"/>
    </location>
</feature>
<sequence>MGGKKSTAGIQNVNVPSFSED</sequence>
<name>A0A0F8ZXT6_9ZZZZ</name>
<evidence type="ECO:0000313" key="4">
    <source>
        <dbReference type="EMBL" id="KKK90665.1"/>
    </source>
</evidence>
<evidence type="ECO:0000256" key="1">
    <source>
        <dbReference type="SAM" id="MobiDB-lite"/>
    </source>
</evidence>
<dbReference type="AlphaFoldDB" id="A0A0F8ZXT6"/>
<dbReference type="EMBL" id="LAZR01056588">
    <property type="protein sequence ID" value="KKK73868.1"/>
    <property type="molecule type" value="Genomic_DNA"/>
</dbReference>
<reference evidence="4" key="1">
    <citation type="journal article" date="2015" name="Nature">
        <title>Complex archaea that bridge the gap between prokaryotes and eukaryotes.</title>
        <authorList>
            <person name="Spang A."/>
            <person name="Saw J.H."/>
            <person name="Jorgensen S.L."/>
            <person name="Zaremba-Niedzwiedzka K."/>
            <person name="Martijn J."/>
            <person name="Lind A.E."/>
            <person name="van Eijk R."/>
            <person name="Schleper C."/>
            <person name="Guy L."/>
            <person name="Ettema T.J."/>
        </authorList>
    </citation>
    <scope>NUCLEOTIDE SEQUENCE</scope>
</reference>
<accession>A0A0F8ZXT6</accession>
<evidence type="ECO:0000313" key="2">
    <source>
        <dbReference type="EMBL" id="KKK60682.1"/>
    </source>
</evidence>
<protein>
    <submittedName>
        <fullName evidence="4">Uncharacterized protein</fullName>
    </submittedName>
</protein>
<evidence type="ECO:0000313" key="3">
    <source>
        <dbReference type="EMBL" id="KKK73868.1"/>
    </source>
</evidence>